<dbReference type="InterPro" id="IPR002035">
    <property type="entry name" value="VWF_A"/>
</dbReference>
<accession>A0ABS2WF31</accession>
<dbReference type="InterPro" id="IPR036465">
    <property type="entry name" value="vWFA_dom_sf"/>
</dbReference>
<feature type="domain" description="VWFA" evidence="1">
    <location>
        <begin position="54"/>
        <end position="246"/>
    </location>
</feature>
<gene>
    <name evidence="2" type="ORF">JQC72_01035</name>
</gene>
<name>A0ABS2WF31_9BACL</name>
<organism evidence="2 3">
    <name type="scientific">Polycladomyces zharkentensis</name>
    <dbReference type="NCBI Taxonomy" id="2807616"/>
    <lineage>
        <taxon>Bacteria</taxon>
        <taxon>Bacillati</taxon>
        <taxon>Bacillota</taxon>
        <taxon>Bacilli</taxon>
        <taxon>Bacillales</taxon>
        <taxon>Thermoactinomycetaceae</taxon>
        <taxon>Polycladomyces</taxon>
    </lineage>
</organism>
<reference evidence="2" key="1">
    <citation type="journal article" date="2024" name="Int. J. Syst. Evol. Microbiol.">
        <title>Polycladomyces zharkentensis sp. nov., a novel thermophilic cellulose- and starch-degrading member of the Bacillota from a geothermal aquifer in Kazakhstan.</title>
        <authorList>
            <person name="Mashzhan A."/>
            <person name="Kistaubayeva A."/>
            <person name="Javier-Lopez R."/>
            <person name="Bissenova U."/>
            <person name="Bissenbay A."/>
            <person name="Birkeland N.K."/>
        </authorList>
    </citation>
    <scope>NUCLEOTIDE SEQUENCE</scope>
    <source>
        <strain evidence="2">ZKZ2T</strain>
    </source>
</reference>
<dbReference type="SMART" id="SM00327">
    <property type="entry name" value="VWA"/>
    <property type="match status" value="1"/>
</dbReference>
<dbReference type="PROSITE" id="PS50234">
    <property type="entry name" value="VWFA"/>
    <property type="match status" value="1"/>
</dbReference>
<dbReference type="Proteomes" id="UP001177120">
    <property type="component" value="Unassembled WGS sequence"/>
</dbReference>
<dbReference type="Pfam" id="PF13519">
    <property type="entry name" value="VWA_2"/>
    <property type="match status" value="1"/>
</dbReference>
<evidence type="ECO:0000259" key="1">
    <source>
        <dbReference type="PROSITE" id="PS50234"/>
    </source>
</evidence>
<dbReference type="EMBL" id="JAFHAP010000002">
    <property type="protein sequence ID" value="MBN2908108.1"/>
    <property type="molecule type" value="Genomic_DNA"/>
</dbReference>
<proteinExistence type="predicted"/>
<keyword evidence="3" id="KW-1185">Reference proteome</keyword>
<evidence type="ECO:0000313" key="3">
    <source>
        <dbReference type="Proteomes" id="UP001177120"/>
    </source>
</evidence>
<evidence type="ECO:0000313" key="2">
    <source>
        <dbReference type="EMBL" id="MBN2908108.1"/>
    </source>
</evidence>
<dbReference type="Gene3D" id="3.40.50.410">
    <property type="entry name" value="von Willebrand factor, type A domain"/>
    <property type="match status" value="2"/>
</dbReference>
<protein>
    <submittedName>
        <fullName evidence="2">VWA domain-containing protein</fullName>
    </submittedName>
</protein>
<sequence length="358" mass="39836">MSAQEAYSRIVSLVAEDYASQVKKLDNLDPTIKSNIKQPGSMKTPNGKPLTKMNVEILIDSSGSMAGKVQGQTKMELAKQAVQQFAANLPEGANVAVRVYGNKGTNSEKDKSISCSSSEILYPLQPYDATRFQQSIANLKPVGWTPLAASIRSAQNDLAKQQGEGAQNIIYVVSDGVETCGGNPVQEAKNLHHSNIKAVVNIIGFDVDDAGQKALKAVAEAGGGSYQTVNNQEDLKSYFEREKSRLRDEWIEWGNKSWSDVMDQSFHKWDQLHEIIFALHDMNSRELDHLSSLESLLLDAGKIENYNALHSMVSQRFELIKKYIVARDKRIEAAIKNNQEKTLDDIHKKEQEARDQLK</sequence>
<comment type="caution">
    <text evidence="2">The sequence shown here is derived from an EMBL/GenBank/DDBJ whole genome shotgun (WGS) entry which is preliminary data.</text>
</comment>
<dbReference type="RefSeq" id="WP_205492271.1">
    <property type="nucleotide sequence ID" value="NZ_JAFHAP010000002.1"/>
</dbReference>
<dbReference type="SUPFAM" id="SSF53300">
    <property type="entry name" value="vWA-like"/>
    <property type="match status" value="1"/>
</dbReference>